<name>A0A1D8G5T4_9ACTN</name>
<dbReference type="InterPro" id="IPR024705">
    <property type="entry name" value="Ssp411"/>
</dbReference>
<evidence type="ECO:0000259" key="1">
    <source>
        <dbReference type="Pfam" id="PF03190"/>
    </source>
</evidence>
<dbReference type="EMBL" id="CP017316">
    <property type="protein sequence ID" value="AOT60773.1"/>
    <property type="molecule type" value="Genomic_DNA"/>
</dbReference>
<dbReference type="GO" id="GO:0005975">
    <property type="term" value="P:carbohydrate metabolic process"/>
    <property type="evidence" value="ECO:0007669"/>
    <property type="project" value="InterPro"/>
</dbReference>
<dbReference type="PATRIC" id="fig|285473.5.peg.3823"/>
<sequence>MRKDEGMPNRLAQATSPYLLQHADNPVDWWPWETDAFEEARRRDVPVFLSVGYSACHWCHVMAHESFEDGDTAAYLNEHFVSVKVDREERPDVDAVYMEAVQAATGQGGWPMSVFMTPDGEPFYFGTYFPPAPRHGMPSFRQVLEGVHHAWTSRRGEVGEVAGKITRDLAGRELSTGDAGTPTEETQALALLQLTRDIDPASGWFKGDTKFPPSMVIEFLLRHHARAGSVAALEMVEGLCGAMARSSLYDQVGGGFHRYVLTPRAGGPLVPHFEKMLYDNALLCRVYTHLWRATGSDLARRVALETADFMVRELRTPEGGFASALDADSDDGTGRHVEGAYYVWTPAQLREALGEDDAAYAARLHGVTEEGTFEEGASVLRLPQDAGVADAERLSGIRARLLAARDLRPRPGRDDKVVAAWNGLAVAALAEAGACFDRPDLVERATEAADLLVRVHLDEGGRLARTSRDGRSGGHAGVLEDYGDVAEGFLALAAVTGEGVWLEFAGLLLGIVLDRFRGEGGELFDTAHDAEPLIRRPQDPTDNAAPSGWTAAAGALLSYAAHTGSEAHRTAAERALAVVGALGPRAPRFIGWGLAVAEALLDGPREVAVAGPAGDPDRAALHRVALRGTAPGAVVAVGEPDGAEFPLLRDRPLVDGRPAAYVCRHFTCEAPTTDADRLARQLGAR</sequence>
<dbReference type="PIRSF" id="PIRSF006402">
    <property type="entry name" value="UCP006402_thioredoxin"/>
    <property type="match status" value="1"/>
</dbReference>
<dbReference type="InterPro" id="IPR008928">
    <property type="entry name" value="6-hairpin_glycosidase_sf"/>
</dbReference>
<protein>
    <recommendedName>
        <fullName evidence="1">Spermatogenesis-associated protein 20-like TRX domain-containing protein</fullName>
    </recommendedName>
</protein>
<evidence type="ECO:0000313" key="2">
    <source>
        <dbReference type="EMBL" id="AOT60773.1"/>
    </source>
</evidence>
<proteinExistence type="predicted"/>
<dbReference type="SUPFAM" id="SSF52833">
    <property type="entry name" value="Thioredoxin-like"/>
    <property type="match status" value="1"/>
</dbReference>
<dbReference type="Gene3D" id="3.40.30.10">
    <property type="entry name" value="Glutaredoxin"/>
    <property type="match status" value="1"/>
</dbReference>
<reference evidence="2 3" key="1">
    <citation type="submission" date="2016-09" db="EMBL/GenBank/DDBJ databases">
        <title>Streptomyces rubrolavendulae MJM4426 Genome sequencing and assembly.</title>
        <authorList>
            <person name="Kim J.-G."/>
        </authorList>
    </citation>
    <scope>NUCLEOTIDE SEQUENCE [LARGE SCALE GENOMIC DNA]</scope>
    <source>
        <strain evidence="2 3">MJM4426</strain>
    </source>
</reference>
<dbReference type="STRING" id="285473.A4G23_03648"/>
<dbReference type="InterPro" id="IPR012341">
    <property type="entry name" value="6hp_glycosidase-like_sf"/>
</dbReference>
<dbReference type="AlphaFoldDB" id="A0A1D8G5T4"/>
<organism evidence="2 3">
    <name type="scientific">Streptomyces rubrolavendulae</name>
    <dbReference type="NCBI Taxonomy" id="285473"/>
    <lineage>
        <taxon>Bacteria</taxon>
        <taxon>Bacillati</taxon>
        <taxon>Actinomycetota</taxon>
        <taxon>Actinomycetes</taxon>
        <taxon>Kitasatosporales</taxon>
        <taxon>Streptomycetaceae</taxon>
        <taxon>Streptomyces</taxon>
    </lineage>
</organism>
<dbReference type="Gene3D" id="1.50.10.10">
    <property type="match status" value="1"/>
</dbReference>
<dbReference type="PANTHER" id="PTHR42899:SF1">
    <property type="entry name" value="SPERMATOGENESIS-ASSOCIATED PROTEIN 20"/>
    <property type="match status" value="1"/>
</dbReference>
<keyword evidence="3" id="KW-1185">Reference proteome</keyword>
<dbReference type="KEGG" id="srn:A4G23_03648"/>
<gene>
    <name evidence="2" type="ORF">A4G23_03648</name>
</gene>
<dbReference type="CDD" id="cd02955">
    <property type="entry name" value="SSP411"/>
    <property type="match status" value="1"/>
</dbReference>
<accession>A0A1D8G5T4</accession>
<dbReference type="Pfam" id="PF03190">
    <property type="entry name" value="Thioredox_DsbH"/>
    <property type="match status" value="1"/>
</dbReference>
<evidence type="ECO:0000313" key="3">
    <source>
        <dbReference type="Proteomes" id="UP000095349"/>
    </source>
</evidence>
<dbReference type="InterPro" id="IPR036249">
    <property type="entry name" value="Thioredoxin-like_sf"/>
</dbReference>
<dbReference type="PANTHER" id="PTHR42899">
    <property type="entry name" value="SPERMATOGENESIS-ASSOCIATED PROTEIN 20"/>
    <property type="match status" value="1"/>
</dbReference>
<dbReference type="SUPFAM" id="SSF48208">
    <property type="entry name" value="Six-hairpin glycosidases"/>
    <property type="match status" value="1"/>
</dbReference>
<dbReference type="Proteomes" id="UP000095349">
    <property type="component" value="Chromosome"/>
</dbReference>
<feature type="domain" description="Spermatogenesis-associated protein 20-like TRX" evidence="1">
    <location>
        <begin position="8"/>
        <end position="169"/>
    </location>
</feature>
<dbReference type="InterPro" id="IPR004879">
    <property type="entry name" value="Ssp411-like_TRX"/>
</dbReference>